<protein>
    <submittedName>
        <fullName evidence="1">Uncharacterized protein</fullName>
    </submittedName>
</protein>
<keyword evidence="2" id="KW-1185">Reference proteome</keyword>
<organism evidence="1 2">
    <name type="scientific">Clitoria ternatea</name>
    <name type="common">Butterfly pea</name>
    <dbReference type="NCBI Taxonomy" id="43366"/>
    <lineage>
        <taxon>Eukaryota</taxon>
        <taxon>Viridiplantae</taxon>
        <taxon>Streptophyta</taxon>
        <taxon>Embryophyta</taxon>
        <taxon>Tracheophyta</taxon>
        <taxon>Spermatophyta</taxon>
        <taxon>Magnoliopsida</taxon>
        <taxon>eudicotyledons</taxon>
        <taxon>Gunneridae</taxon>
        <taxon>Pentapetalae</taxon>
        <taxon>rosids</taxon>
        <taxon>fabids</taxon>
        <taxon>Fabales</taxon>
        <taxon>Fabaceae</taxon>
        <taxon>Papilionoideae</taxon>
        <taxon>50 kb inversion clade</taxon>
        <taxon>NPAAA clade</taxon>
        <taxon>indigoferoid/millettioid clade</taxon>
        <taxon>Phaseoleae</taxon>
        <taxon>Clitoria</taxon>
    </lineage>
</organism>
<reference evidence="1 2" key="1">
    <citation type="submission" date="2024-01" db="EMBL/GenBank/DDBJ databases">
        <title>The genomes of 5 underutilized Papilionoideae crops provide insights into root nodulation and disease resistance.</title>
        <authorList>
            <person name="Yuan L."/>
        </authorList>
    </citation>
    <scope>NUCLEOTIDE SEQUENCE [LARGE SCALE GENOMIC DNA]</scope>
    <source>
        <strain evidence="1">LY-2023</strain>
        <tissue evidence="1">Leaf</tissue>
    </source>
</reference>
<comment type="caution">
    <text evidence="1">The sequence shown here is derived from an EMBL/GenBank/DDBJ whole genome shotgun (WGS) entry which is preliminary data.</text>
</comment>
<gene>
    <name evidence="1" type="ORF">RJT34_11670</name>
</gene>
<evidence type="ECO:0000313" key="1">
    <source>
        <dbReference type="EMBL" id="KAK7300819.1"/>
    </source>
</evidence>
<proteinExistence type="predicted"/>
<dbReference type="Proteomes" id="UP001359559">
    <property type="component" value="Unassembled WGS sequence"/>
</dbReference>
<name>A0AAN9JP09_CLITE</name>
<accession>A0AAN9JP09</accession>
<dbReference type="AlphaFoldDB" id="A0AAN9JP09"/>
<sequence length="87" mass="9820">MCTVVKAVYQKTLLEFQLKCKFCEETTETVGAKLHIHDAAMHYMDEVYALVCNQDCILEFYQGVAATICGVMSSAAKLSFKFQHDMV</sequence>
<evidence type="ECO:0000313" key="2">
    <source>
        <dbReference type="Proteomes" id="UP001359559"/>
    </source>
</evidence>
<dbReference type="EMBL" id="JAYKXN010000003">
    <property type="protein sequence ID" value="KAK7300819.1"/>
    <property type="molecule type" value="Genomic_DNA"/>
</dbReference>